<dbReference type="GeneID" id="97306857"/>
<dbReference type="AlphaFoldDB" id="A0A4Y8MT38"/>
<proteinExistence type="inferred from homology"/>
<evidence type="ECO:0000259" key="7">
    <source>
        <dbReference type="Pfam" id="PF04321"/>
    </source>
</evidence>
<feature type="domain" description="RmlD-like substrate binding" evidence="7">
    <location>
        <begin position="1"/>
        <end position="294"/>
    </location>
</feature>
<dbReference type="Pfam" id="PF04321">
    <property type="entry name" value="RmlD_sub_bind"/>
    <property type="match status" value="1"/>
</dbReference>
<dbReference type="Gene3D" id="3.90.25.10">
    <property type="entry name" value="UDP-galactose 4-epimerase, domain 1"/>
    <property type="match status" value="1"/>
</dbReference>
<dbReference type="InterPro" id="IPR036291">
    <property type="entry name" value="NAD(P)-bd_dom_sf"/>
</dbReference>
<comment type="catalytic activity">
    <reaction evidence="5 6">
        <text>dTDP-beta-L-rhamnose + NADP(+) = dTDP-4-dehydro-beta-L-rhamnose + NADPH + H(+)</text>
        <dbReference type="Rhea" id="RHEA:21796"/>
        <dbReference type="ChEBI" id="CHEBI:15378"/>
        <dbReference type="ChEBI" id="CHEBI:57510"/>
        <dbReference type="ChEBI" id="CHEBI:57783"/>
        <dbReference type="ChEBI" id="CHEBI:58349"/>
        <dbReference type="ChEBI" id="CHEBI:62830"/>
        <dbReference type="EC" id="1.1.1.133"/>
    </reaction>
</comment>
<keyword evidence="6 8" id="KW-0560">Oxidoreductase</keyword>
<dbReference type="RefSeq" id="WP_134462911.1">
    <property type="nucleotide sequence ID" value="NZ_JBHMFL010000076.1"/>
</dbReference>
<dbReference type="Proteomes" id="UP000297385">
    <property type="component" value="Unassembled WGS sequence"/>
</dbReference>
<dbReference type="CDD" id="cd05254">
    <property type="entry name" value="dTDP_HR_like_SDR_e"/>
    <property type="match status" value="1"/>
</dbReference>
<name>A0A4Y8MT38_9BURK</name>
<dbReference type="GO" id="GO:0005829">
    <property type="term" value="C:cytosol"/>
    <property type="evidence" value="ECO:0007669"/>
    <property type="project" value="TreeGrafter"/>
</dbReference>
<dbReference type="EMBL" id="SNVI01000002">
    <property type="protein sequence ID" value="TFE40621.1"/>
    <property type="molecule type" value="Genomic_DNA"/>
</dbReference>
<sequence>MRIAITGVQGQLGWELARSLAPLGDVVRWDREVADLSKPALLDGLMRFYRPDVVVNAAAYTAVDKAEDDCVTARLVNTESVDVMARAAKRAGALFVHFSTDYVFDGKSAEPYSEDCETAPLNVYGATKRDGELAIIASECDHLIFRTSWVYATRGANFMLTMLRLAGEREALKIVDDQVGAPTPARMLANVTAHAISQAMRERREARFQSGLFHLTSRGVTSWHGYASAIIDYARNLAPSGRVRVTHIEPVPSEAFPTRAARPRNSALNNDRFDERFGLVRPHWWDALAQTLDERFERTA</sequence>
<dbReference type="PANTHER" id="PTHR10491">
    <property type="entry name" value="DTDP-4-DEHYDRORHAMNOSE REDUCTASE"/>
    <property type="match status" value="1"/>
</dbReference>
<dbReference type="GO" id="GO:0008831">
    <property type="term" value="F:dTDP-4-dehydrorhamnose reductase activity"/>
    <property type="evidence" value="ECO:0007669"/>
    <property type="project" value="UniProtKB-EC"/>
</dbReference>
<comment type="cofactor">
    <cofactor evidence="6">
        <name>Mg(2+)</name>
        <dbReference type="ChEBI" id="CHEBI:18420"/>
    </cofactor>
    <text evidence="6">Binds 1 Mg(2+) ion per monomer.</text>
</comment>
<dbReference type="EC" id="1.1.1.133" evidence="3 6"/>
<dbReference type="NCBIfam" id="TIGR01214">
    <property type="entry name" value="rmlD"/>
    <property type="match status" value="1"/>
</dbReference>
<dbReference type="Gene3D" id="3.40.50.720">
    <property type="entry name" value="NAD(P)-binding Rossmann-like Domain"/>
    <property type="match status" value="1"/>
</dbReference>
<dbReference type="NCBIfam" id="NF007440">
    <property type="entry name" value="PRK09987.1"/>
    <property type="match status" value="1"/>
</dbReference>
<evidence type="ECO:0000256" key="3">
    <source>
        <dbReference type="ARBA" id="ARBA00012929"/>
    </source>
</evidence>
<reference evidence="8 9" key="1">
    <citation type="submission" date="2019-03" db="EMBL/GenBank/DDBJ databases">
        <title>Complete Genome Sequence of Paraburkholderia dipogonis ICMP 19430T, a Nitrogen-fixing Symbiont of the South African Invasive Legume Dipogon lignosus in New Zealand.</title>
        <authorList>
            <person name="De Meyer S.E."/>
        </authorList>
    </citation>
    <scope>NUCLEOTIDE SEQUENCE [LARGE SCALE GENOMIC DNA]</scope>
    <source>
        <strain evidence="8 9">ICMP 19430</strain>
    </source>
</reference>
<organism evidence="8 9">
    <name type="scientific">Paraburkholderia dipogonis</name>
    <dbReference type="NCBI Taxonomy" id="1211383"/>
    <lineage>
        <taxon>Bacteria</taxon>
        <taxon>Pseudomonadati</taxon>
        <taxon>Pseudomonadota</taxon>
        <taxon>Betaproteobacteria</taxon>
        <taxon>Burkholderiales</taxon>
        <taxon>Burkholderiaceae</taxon>
        <taxon>Paraburkholderia</taxon>
    </lineage>
</organism>
<evidence type="ECO:0000313" key="9">
    <source>
        <dbReference type="Proteomes" id="UP000297385"/>
    </source>
</evidence>
<comment type="caution">
    <text evidence="8">The sequence shown here is derived from an EMBL/GenBank/DDBJ whole genome shotgun (WGS) entry which is preliminary data.</text>
</comment>
<dbReference type="PANTHER" id="PTHR10491:SF4">
    <property type="entry name" value="METHIONINE ADENOSYLTRANSFERASE 2 SUBUNIT BETA"/>
    <property type="match status" value="1"/>
</dbReference>
<comment type="function">
    <text evidence="6">Catalyzes the reduction of dTDP-6-deoxy-L-lyxo-4-hexulose to yield dTDP-L-rhamnose.</text>
</comment>
<dbReference type="GO" id="GO:0019305">
    <property type="term" value="P:dTDP-rhamnose biosynthetic process"/>
    <property type="evidence" value="ECO:0007669"/>
    <property type="project" value="UniProtKB-UniPathway"/>
</dbReference>
<dbReference type="InterPro" id="IPR029903">
    <property type="entry name" value="RmlD-like-bd"/>
</dbReference>
<comment type="pathway">
    <text evidence="1 6">Carbohydrate biosynthesis; dTDP-L-rhamnose biosynthesis.</text>
</comment>
<dbReference type="UniPathway" id="UPA00124"/>
<dbReference type="InterPro" id="IPR005913">
    <property type="entry name" value="dTDP_dehydrorham_reduct"/>
</dbReference>
<protein>
    <recommendedName>
        <fullName evidence="4 6">dTDP-4-dehydrorhamnose reductase</fullName>
        <ecNumber evidence="3 6">1.1.1.133</ecNumber>
    </recommendedName>
</protein>
<evidence type="ECO:0000256" key="6">
    <source>
        <dbReference type="RuleBase" id="RU364082"/>
    </source>
</evidence>
<comment type="similarity">
    <text evidence="2 6">Belongs to the dTDP-4-dehydrorhamnose reductase family.</text>
</comment>
<accession>A0A4Y8MT38</accession>
<evidence type="ECO:0000256" key="1">
    <source>
        <dbReference type="ARBA" id="ARBA00004781"/>
    </source>
</evidence>
<dbReference type="SUPFAM" id="SSF51735">
    <property type="entry name" value="NAD(P)-binding Rossmann-fold domains"/>
    <property type="match status" value="1"/>
</dbReference>
<evidence type="ECO:0000256" key="5">
    <source>
        <dbReference type="ARBA" id="ARBA00048200"/>
    </source>
</evidence>
<keyword evidence="6" id="KW-0521">NADP</keyword>
<evidence type="ECO:0000256" key="4">
    <source>
        <dbReference type="ARBA" id="ARBA00017099"/>
    </source>
</evidence>
<gene>
    <name evidence="8" type="primary">rfbD</name>
    <name evidence="8" type="ORF">E2553_28265</name>
</gene>
<evidence type="ECO:0000256" key="2">
    <source>
        <dbReference type="ARBA" id="ARBA00010944"/>
    </source>
</evidence>
<evidence type="ECO:0000313" key="8">
    <source>
        <dbReference type="EMBL" id="TFE40621.1"/>
    </source>
</evidence>